<keyword evidence="7" id="KW-1185">Reference proteome</keyword>
<evidence type="ECO:0000259" key="4">
    <source>
        <dbReference type="Pfam" id="PF25971"/>
    </source>
</evidence>
<feature type="domain" description="CzcB N-terminal" evidence="4">
    <location>
        <begin position="40"/>
        <end position="131"/>
    </location>
</feature>
<dbReference type="Proteomes" id="UP000199424">
    <property type="component" value="Unassembled WGS sequence"/>
</dbReference>
<dbReference type="EMBL" id="FOYU01000001">
    <property type="protein sequence ID" value="SFR43220.1"/>
    <property type="molecule type" value="Genomic_DNA"/>
</dbReference>
<protein>
    <submittedName>
        <fullName evidence="6">Membrane fusion protein, cobalt-zinc-cadmium efflux system</fullName>
    </submittedName>
</protein>
<dbReference type="InterPro" id="IPR058792">
    <property type="entry name" value="Beta-barrel_RND_2"/>
</dbReference>
<evidence type="ECO:0000313" key="6">
    <source>
        <dbReference type="EMBL" id="SFR43220.1"/>
    </source>
</evidence>
<evidence type="ECO:0000256" key="1">
    <source>
        <dbReference type="ARBA" id="ARBA00022448"/>
    </source>
</evidence>
<feature type="domain" description="CzcB-like C-terminal circularly permuted SH3-like" evidence="5">
    <location>
        <begin position="335"/>
        <end position="394"/>
    </location>
</feature>
<dbReference type="InterPro" id="IPR051909">
    <property type="entry name" value="MFP_Cation_Efflux"/>
</dbReference>
<dbReference type="PANTHER" id="PTHR30097:SF4">
    <property type="entry name" value="SLR6042 PROTEIN"/>
    <property type="match status" value="1"/>
</dbReference>
<dbReference type="PANTHER" id="PTHR30097">
    <property type="entry name" value="CATION EFFLUX SYSTEM PROTEIN CUSB"/>
    <property type="match status" value="1"/>
</dbReference>
<evidence type="ECO:0000259" key="3">
    <source>
        <dbReference type="Pfam" id="PF25954"/>
    </source>
</evidence>
<reference evidence="7" key="1">
    <citation type="submission" date="2016-10" db="EMBL/GenBank/DDBJ databases">
        <authorList>
            <person name="Varghese N."/>
            <person name="Submissions S."/>
        </authorList>
    </citation>
    <scope>NUCLEOTIDE SEQUENCE [LARGE SCALE GENOMIC DNA]</scope>
    <source>
        <strain evidence="7">CGMCC 1.7285</strain>
    </source>
</reference>
<dbReference type="InterPro" id="IPR058649">
    <property type="entry name" value="CzcB_C"/>
</dbReference>
<evidence type="ECO:0000256" key="2">
    <source>
        <dbReference type="SAM" id="SignalP"/>
    </source>
</evidence>
<dbReference type="Pfam" id="PF25954">
    <property type="entry name" value="Beta-barrel_RND_2"/>
    <property type="match status" value="1"/>
</dbReference>
<keyword evidence="2" id="KW-0732">Signal</keyword>
<dbReference type="GO" id="GO:0046914">
    <property type="term" value="F:transition metal ion binding"/>
    <property type="evidence" value="ECO:0007669"/>
    <property type="project" value="TreeGrafter"/>
</dbReference>
<sequence length="406" mass="44974">MKFMIHLFSLMLMLGVTTNIATASTTALSETNEVEGPHGGKLLTSDNFDIEITIYETGIPPEMRVYAYSDGQAIMPTDFQLTVSLERLGEVTDNLTFVPENDYFVSEQEIYEPHSYTVNVSASYQNNQVQWRYENFEGRTELSNRVIEAAGITTAEVEPKNLVFKETMFGIVAPVNSLQRGVSAQYPGVITEVLVDIGDAVEHDQPLARIRNAASGSIYTLFSPISGEVTERNANIGEVANSQQLFEITNLSTVWIELSAFPETIKQLSVGQSVNVYDLHQHLQATSEITYIAPKMTGGHIARARTVIDNSEGHWRPGMHVKADVTTHQIKAAQAVAKRALQTFRERPVVFVRVGNTFEVRMLELGRDDGEFVEVLDGIEPGASYVVDNSYLLKADVLKDGAAHDH</sequence>
<dbReference type="SUPFAM" id="SSF51230">
    <property type="entry name" value="Single hybrid motif"/>
    <property type="match status" value="1"/>
</dbReference>
<dbReference type="GO" id="GO:0060003">
    <property type="term" value="P:copper ion export"/>
    <property type="evidence" value="ECO:0007669"/>
    <property type="project" value="TreeGrafter"/>
</dbReference>
<dbReference type="RefSeq" id="WP_092855755.1">
    <property type="nucleotide sequence ID" value="NZ_FOYU01000001.1"/>
</dbReference>
<dbReference type="InterPro" id="IPR058646">
    <property type="entry name" value="CzcB_N"/>
</dbReference>
<evidence type="ECO:0000313" key="7">
    <source>
        <dbReference type="Proteomes" id="UP000199424"/>
    </source>
</evidence>
<dbReference type="Pfam" id="PF25975">
    <property type="entry name" value="CzcB_C"/>
    <property type="match status" value="1"/>
</dbReference>
<dbReference type="GO" id="GO:0015679">
    <property type="term" value="P:plasma membrane copper ion transport"/>
    <property type="evidence" value="ECO:0007669"/>
    <property type="project" value="TreeGrafter"/>
</dbReference>
<feature type="chain" id="PRO_5011510692" evidence="2">
    <location>
        <begin position="24"/>
        <end position="406"/>
    </location>
</feature>
<gene>
    <name evidence="6" type="ORF">SAMN04488070_0929</name>
</gene>
<evidence type="ECO:0000259" key="5">
    <source>
        <dbReference type="Pfam" id="PF25975"/>
    </source>
</evidence>
<feature type="signal peptide" evidence="2">
    <location>
        <begin position="1"/>
        <end position="23"/>
    </location>
</feature>
<name>A0A1I6GM17_9GAMM</name>
<dbReference type="InterPro" id="IPR011053">
    <property type="entry name" value="Single_hybrid_motif"/>
</dbReference>
<dbReference type="AlphaFoldDB" id="A0A1I6GM17"/>
<accession>A0A1I6GM17</accession>
<feature type="domain" description="CusB-like beta-barrel" evidence="3">
    <location>
        <begin position="253"/>
        <end position="328"/>
    </location>
</feature>
<dbReference type="Pfam" id="PF25971">
    <property type="entry name" value="CzcB_N"/>
    <property type="match status" value="1"/>
</dbReference>
<dbReference type="GO" id="GO:0030288">
    <property type="term" value="C:outer membrane-bounded periplasmic space"/>
    <property type="evidence" value="ECO:0007669"/>
    <property type="project" value="TreeGrafter"/>
</dbReference>
<proteinExistence type="predicted"/>
<dbReference type="Gene3D" id="2.40.420.20">
    <property type="match status" value="1"/>
</dbReference>
<keyword evidence="1" id="KW-0813">Transport</keyword>
<organism evidence="6 7">
    <name type="scientific">Pseudidiomarina maritima</name>
    <dbReference type="NCBI Taxonomy" id="519453"/>
    <lineage>
        <taxon>Bacteria</taxon>
        <taxon>Pseudomonadati</taxon>
        <taxon>Pseudomonadota</taxon>
        <taxon>Gammaproteobacteria</taxon>
        <taxon>Alteromonadales</taxon>
        <taxon>Idiomarinaceae</taxon>
        <taxon>Pseudidiomarina</taxon>
    </lineage>
</organism>
<dbReference type="Gene3D" id="2.40.50.100">
    <property type="match status" value="1"/>
</dbReference>